<keyword evidence="2" id="KW-1185">Reference proteome</keyword>
<dbReference type="EMBL" id="JAERRB010000008">
    <property type="protein sequence ID" value="MBL0743923.1"/>
    <property type="molecule type" value="Genomic_DNA"/>
</dbReference>
<evidence type="ECO:0000313" key="2">
    <source>
        <dbReference type="Proteomes" id="UP000613030"/>
    </source>
</evidence>
<sequence>MATRTAIEGSPEDAVAIVDAYSKWLQHSPFPKLLISAEPGATLTGRALEFCRSWRNQVEVSVKGIHYIQEDSPHEIGEALLEFVTKLKFT</sequence>
<reference evidence="1 2" key="1">
    <citation type="submission" date="2021-01" db="EMBL/GenBank/DDBJ databases">
        <title>Chryseolinea sp. Jin1 Genome sequencing and assembly.</title>
        <authorList>
            <person name="Kim I."/>
        </authorList>
    </citation>
    <scope>NUCLEOTIDE SEQUENCE [LARGE SCALE GENOMIC DNA]</scope>
    <source>
        <strain evidence="1 2">Jin1</strain>
    </source>
</reference>
<name>A0ABS1KXJ3_9BACT</name>
<dbReference type="InterPro" id="IPR029058">
    <property type="entry name" value="AB_hydrolase_fold"/>
</dbReference>
<dbReference type="Gene3D" id="3.40.50.1820">
    <property type="entry name" value="alpha/beta hydrolase"/>
    <property type="match status" value="1"/>
</dbReference>
<comment type="caution">
    <text evidence="1">The sequence shown here is derived from an EMBL/GenBank/DDBJ whole genome shotgun (WGS) entry which is preliminary data.</text>
</comment>
<proteinExistence type="predicted"/>
<dbReference type="RefSeq" id="WP_202013524.1">
    <property type="nucleotide sequence ID" value="NZ_JAERRB010000008.1"/>
</dbReference>
<accession>A0ABS1KXJ3</accession>
<gene>
    <name evidence="1" type="ORF">JI741_22010</name>
</gene>
<evidence type="ECO:0008006" key="3">
    <source>
        <dbReference type="Google" id="ProtNLM"/>
    </source>
</evidence>
<organism evidence="1 2">
    <name type="scientific">Chryseolinea lacunae</name>
    <dbReference type="NCBI Taxonomy" id="2801331"/>
    <lineage>
        <taxon>Bacteria</taxon>
        <taxon>Pseudomonadati</taxon>
        <taxon>Bacteroidota</taxon>
        <taxon>Cytophagia</taxon>
        <taxon>Cytophagales</taxon>
        <taxon>Fulvivirgaceae</taxon>
        <taxon>Chryseolinea</taxon>
    </lineage>
</organism>
<protein>
    <recommendedName>
        <fullName evidence="3">Haloalkane dehalogenase</fullName>
    </recommendedName>
</protein>
<evidence type="ECO:0000313" key="1">
    <source>
        <dbReference type="EMBL" id="MBL0743923.1"/>
    </source>
</evidence>
<dbReference type="Proteomes" id="UP000613030">
    <property type="component" value="Unassembled WGS sequence"/>
</dbReference>